<proteinExistence type="predicted"/>
<keyword evidence="2" id="KW-1185">Reference proteome</keyword>
<organism evidence="1 2">
    <name type="scientific">Clitoria ternatea</name>
    <name type="common">Butterfly pea</name>
    <dbReference type="NCBI Taxonomy" id="43366"/>
    <lineage>
        <taxon>Eukaryota</taxon>
        <taxon>Viridiplantae</taxon>
        <taxon>Streptophyta</taxon>
        <taxon>Embryophyta</taxon>
        <taxon>Tracheophyta</taxon>
        <taxon>Spermatophyta</taxon>
        <taxon>Magnoliopsida</taxon>
        <taxon>eudicotyledons</taxon>
        <taxon>Gunneridae</taxon>
        <taxon>Pentapetalae</taxon>
        <taxon>rosids</taxon>
        <taxon>fabids</taxon>
        <taxon>Fabales</taxon>
        <taxon>Fabaceae</taxon>
        <taxon>Papilionoideae</taxon>
        <taxon>50 kb inversion clade</taxon>
        <taxon>NPAAA clade</taxon>
        <taxon>indigoferoid/millettioid clade</taxon>
        <taxon>Phaseoleae</taxon>
        <taxon>Clitoria</taxon>
    </lineage>
</organism>
<dbReference type="EMBL" id="JAYKXN010000004">
    <property type="protein sequence ID" value="KAK7294892.1"/>
    <property type="molecule type" value="Genomic_DNA"/>
</dbReference>
<evidence type="ECO:0000313" key="1">
    <source>
        <dbReference type="EMBL" id="KAK7294892.1"/>
    </source>
</evidence>
<dbReference type="AlphaFoldDB" id="A0AAN9J9Z8"/>
<sequence length="75" mass="8329">MEGCPSKHLHCETAIVKAHCITLHFLFPFPLFPSVSLSLWSFQLLIATQSNPKIQGSLRLDSPSCSFSSSSHDIR</sequence>
<reference evidence="1 2" key="1">
    <citation type="submission" date="2024-01" db="EMBL/GenBank/DDBJ databases">
        <title>The genomes of 5 underutilized Papilionoideae crops provide insights into root nodulation and disease resistance.</title>
        <authorList>
            <person name="Yuan L."/>
        </authorList>
    </citation>
    <scope>NUCLEOTIDE SEQUENCE [LARGE SCALE GENOMIC DNA]</scope>
    <source>
        <strain evidence="1">LY-2023</strain>
        <tissue evidence="1">Leaf</tissue>
    </source>
</reference>
<name>A0AAN9J9Z8_CLITE</name>
<evidence type="ECO:0000313" key="2">
    <source>
        <dbReference type="Proteomes" id="UP001359559"/>
    </source>
</evidence>
<dbReference type="Proteomes" id="UP001359559">
    <property type="component" value="Unassembled WGS sequence"/>
</dbReference>
<gene>
    <name evidence="1" type="ORF">RJT34_17791</name>
</gene>
<comment type="caution">
    <text evidence="1">The sequence shown here is derived from an EMBL/GenBank/DDBJ whole genome shotgun (WGS) entry which is preliminary data.</text>
</comment>
<accession>A0AAN9J9Z8</accession>
<protein>
    <submittedName>
        <fullName evidence="1">Uncharacterized protein</fullName>
    </submittedName>
</protein>